<comment type="caution">
    <text evidence="2">The sequence shown here is derived from an EMBL/GenBank/DDBJ whole genome shotgun (WGS) entry which is preliminary data.</text>
</comment>
<protein>
    <submittedName>
        <fullName evidence="2">DinB family protein</fullName>
    </submittedName>
</protein>
<dbReference type="Gene3D" id="1.20.120.450">
    <property type="entry name" value="dinb family like domain"/>
    <property type="match status" value="1"/>
</dbReference>
<proteinExistence type="predicted"/>
<dbReference type="EMBL" id="QKZU01000009">
    <property type="protein sequence ID" value="PZX55351.1"/>
    <property type="molecule type" value="Genomic_DNA"/>
</dbReference>
<dbReference type="InterPro" id="IPR024775">
    <property type="entry name" value="DinB-like"/>
</dbReference>
<reference evidence="3 5" key="2">
    <citation type="submission" date="2019-08" db="EMBL/GenBank/DDBJ databases">
        <title>Genome of Algoriphagus ratkowskyi IC026.</title>
        <authorList>
            <person name="Bowman J.P."/>
        </authorList>
    </citation>
    <scope>NUCLEOTIDE SEQUENCE [LARGE SCALE GENOMIC DNA]</scope>
    <source>
        <strain evidence="3 5">IC026</strain>
    </source>
</reference>
<name>A0A2W7R5B1_9BACT</name>
<evidence type="ECO:0000313" key="5">
    <source>
        <dbReference type="Proteomes" id="UP000321927"/>
    </source>
</evidence>
<accession>A0A2W7R5B1</accession>
<dbReference type="AlphaFoldDB" id="A0A2W7R5B1"/>
<organism evidence="2 4">
    <name type="scientific">Algoriphagus ratkowskyi</name>
    <dbReference type="NCBI Taxonomy" id="57028"/>
    <lineage>
        <taxon>Bacteria</taxon>
        <taxon>Pseudomonadati</taxon>
        <taxon>Bacteroidota</taxon>
        <taxon>Cytophagia</taxon>
        <taxon>Cytophagales</taxon>
        <taxon>Cyclobacteriaceae</taxon>
        <taxon>Algoriphagus</taxon>
    </lineage>
</organism>
<evidence type="ECO:0000313" key="4">
    <source>
        <dbReference type="Proteomes" id="UP000249115"/>
    </source>
</evidence>
<gene>
    <name evidence="3" type="ORF">ESW18_00885</name>
    <name evidence="2" type="ORF">LV84_02489</name>
</gene>
<reference evidence="2 4" key="1">
    <citation type="submission" date="2018-06" db="EMBL/GenBank/DDBJ databases">
        <title>Genomic Encyclopedia of Archaeal and Bacterial Type Strains, Phase II (KMG-II): from individual species to whole genera.</title>
        <authorList>
            <person name="Goeker M."/>
        </authorList>
    </citation>
    <scope>NUCLEOTIDE SEQUENCE [LARGE SCALE GENOMIC DNA]</scope>
    <source>
        <strain evidence="2 4">DSM 22686</strain>
    </source>
</reference>
<keyword evidence="5" id="KW-1185">Reference proteome</keyword>
<dbReference type="SUPFAM" id="SSF109854">
    <property type="entry name" value="DinB/YfiT-like putative metalloenzymes"/>
    <property type="match status" value="1"/>
</dbReference>
<feature type="domain" description="DinB-like" evidence="1">
    <location>
        <begin position="29"/>
        <end position="158"/>
    </location>
</feature>
<evidence type="ECO:0000313" key="2">
    <source>
        <dbReference type="EMBL" id="PZX55351.1"/>
    </source>
</evidence>
<evidence type="ECO:0000313" key="3">
    <source>
        <dbReference type="EMBL" id="TXD79718.1"/>
    </source>
</evidence>
<dbReference type="Proteomes" id="UP000321927">
    <property type="component" value="Unassembled WGS sequence"/>
</dbReference>
<sequence>MKSQPEVWLRGPIDSYPLALQPVVHAILQAHEEIHELMQDFPSELLWEKPAGMASPGFHLQHMAGVMDRLATYAEGKMLSKEQLAYLKNEGVSDGSISSETLVKRLDIQIKKFLQLVSEIDPNTVYDFRGVGRAQLPSTVNGLLFHAAEHIQRHFGQLLVTVNVLVLQRAEIG</sequence>
<dbReference type="EMBL" id="VORV01000001">
    <property type="protein sequence ID" value="TXD79718.1"/>
    <property type="molecule type" value="Genomic_DNA"/>
</dbReference>
<dbReference type="RefSeq" id="WP_086501939.1">
    <property type="nucleotide sequence ID" value="NZ_MSSV01000011.1"/>
</dbReference>
<dbReference type="InterPro" id="IPR034660">
    <property type="entry name" value="DinB/YfiT-like"/>
</dbReference>
<dbReference type="Pfam" id="PF12867">
    <property type="entry name" value="DinB_2"/>
    <property type="match status" value="1"/>
</dbReference>
<dbReference type="Proteomes" id="UP000249115">
    <property type="component" value="Unassembled WGS sequence"/>
</dbReference>
<dbReference type="OrthoDB" id="1439983at2"/>
<evidence type="ECO:0000259" key="1">
    <source>
        <dbReference type="Pfam" id="PF12867"/>
    </source>
</evidence>